<dbReference type="GO" id="GO:0005506">
    <property type="term" value="F:iron ion binding"/>
    <property type="evidence" value="ECO:0007669"/>
    <property type="project" value="InterPro"/>
</dbReference>
<dbReference type="EMBL" id="LT934111">
    <property type="protein sequence ID" value="VAH00493.1"/>
    <property type="molecule type" value="Genomic_DNA"/>
</dbReference>
<organism evidence="5 6">
    <name type="scientific">Triticum turgidum subsp. durum</name>
    <name type="common">Durum wheat</name>
    <name type="synonym">Triticum durum</name>
    <dbReference type="NCBI Taxonomy" id="4567"/>
    <lineage>
        <taxon>Eukaryota</taxon>
        <taxon>Viridiplantae</taxon>
        <taxon>Streptophyta</taxon>
        <taxon>Embryophyta</taxon>
        <taxon>Tracheophyta</taxon>
        <taxon>Spermatophyta</taxon>
        <taxon>Magnoliopsida</taxon>
        <taxon>Liliopsida</taxon>
        <taxon>Poales</taxon>
        <taxon>Poaceae</taxon>
        <taxon>BOP clade</taxon>
        <taxon>Pooideae</taxon>
        <taxon>Triticodae</taxon>
        <taxon>Triticeae</taxon>
        <taxon>Triticinae</taxon>
        <taxon>Triticum</taxon>
    </lineage>
</organism>
<comment type="similarity">
    <text evidence="4">Belongs to the cytochrome P450 family.</text>
</comment>
<dbReference type="PANTHER" id="PTHR47945:SF5">
    <property type="entry name" value="CYTOCHROME P450 84A1-RELATED"/>
    <property type="match status" value="1"/>
</dbReference>
<dbReference type="InterPro" id="IPR017972">
    <property type="entry name" value="Cyt_P450_CS"/>
</dbReference>
<dbReference type="InterPro" id="IPR001128">
    <property type="entry name" value="Cyt_P450"/>
</dbReference>
<dbReference type="Pfam" id="PF00067">
    <property type="entry name" value="p450"/>
    <property type="match status" value="1"/>
</dbReference>
<dbReference type="GO" id="GO:0004497">
    <property type="term" value="F:monooxygenase activity"/>
    <property type="evidence" value="ECO:0007669"/>
    <property type="project" value="UniProtKB-KW"/>
</dbReference>
<keyword evidence="4" id="KW-0560">Oxidoreductase</keyword>
<keyword evidence="6" id="KW-1185">Reference proteome</keyword>
<name>A0A9R0PYZ5_TRITD</name>
<gene>
    <name evidence="5" type="ORF">TRITD_1Av1G004500</name>
</gene>
<dbReference type="Gramene" id="TRITD1Av1G004500.1">
    <property type="protein sequence ID" value="TRITD1Av1G004500.1"/>
    <property type="gene ID" value="TRITD1Av1G004500"/>
</dbReference>
<keyword evidence="4" id="KW-0503">Monooxygenase</keyword>
<reference evidence="5 6" key="1">
    <citation type="submission" date="2017-09" db="EMBL/GenBank/DDBJ databases">
        <authorList>
            <consortium name="International Durum Wheat Genome Sequencing Consortium (IDWGSC)"/>
            <person name="Milanesi L."/>
        </authorList>
    </citation>
    <scope>NUCLEOTIDE SEQUENCE [LARGE SCALE GENOMIC DNA]</scope>
    <source>
        <strain evidence="6">cv. Svevo</strain>
    </source>
</reference>
<evidence type="ECO:0000256" key="2">
    <source>
        <dbReference type="ARBA" id="ARBA00023004"/>
    </source>
</evidence>
<dbReference type="PRINTS" id="PR00465">
    <property type="entry name" value="EP450IV"/>
</dbReference>
<protein>
    <recommendedName>
        <fullName evidence="7">Cytochrome P450</fullName>
    </recommendedName>
</protein>
<keyword evidence="2 3" id="KW-0408">Iron</keyword>
<feature type="binding site" description="axial binding residue" evidence="3">
    <location>
        <position position="48"/>
    </location>
    <ligand>
        <name>heme</name>
        <dbReference type="ChEBI" id="CHEBI:30413"/>
    </ligand>
    <ligandPart>
        <name>Fe</name>
        <dbReference type="ChEBI" id="CHEBI:18248"/>
    </ligandPart>
</feature>
<dbReference type="PANTHER" id="PTHR47945">
    <property type="entry name" value="CYTOCHROME P450 84A1-RELATED"/>
    <property type="match status" value="1"/>
</dbReference>
<sequence>MGRDTKYWKDADTFRPSRFMAGEGEAAGVDFKGGCFQFLPFGSGRRSCPGMALGLYSLELVIAQLAHGFNWALPDGKKPSKLDMGDIFGLTAPRATRLWVVPTPRLTSPLVVDV</sequence>
<dbReference type="InterPro" id="IPR036396">
    <property type="entry name" value="Cyt_P450_sf"/>
</dbReference>
<keyword evidence="1 3" id="KW-0479">Metal-binding</keyword>
<dbReference type="GO" id="GO:0016705">
    <property type="term" value="F:oxidoreductase activity, acting on paired donors, with incorporation or reduction of molecular oxygen"/>
    <property type="evidence" value="ECO:0007669"/>
    <property type="project" value="InterPro"/>
</dbReference>
<dbReference type="SUPFAM" id="SSF48264">
    <property type="entry name" value="Cytochrome P450"/>
    <property type="match status" value="1"/>
</dbReference>
<accession>A0A9R0PYZ5</accession>
<comment type="cofactor">
    <cofactor evidence="3">
        <name>heme</name>
        <dbReference type="ChEBI" id="CHEBI:30413"/>
    </cofactor>
</comment>
<dbReference type="InterPro" id="IPR002403">
    <property type="entry name" value="Cyt_P450_E_grp-IV"/>
</dbReference>
<dbReference type="Gene3D" id="1.10.630.10">
    <property type="entry name" value="Cytochrome P450"/>
    <property type="match status" value="1"/>
</dbReference>
<evidence type="ECO:0000313" key="6">
    <source>
        <dbReference type="Proteomes" id="UP000324705"/>
    </source>
</evidence>
<evidence type="ECO:0000256" key="4">
    <source>
        <dbReference type="RuleBase" id="RU000461"/>
    </source>
</evidence>
<dbReference type="PROSITE" id="PS00086">
    <property type="entry name" value="CYTOCHROME_P450"/>
    <property type="match status" value="1"/>
</dbReference>
<dbReference type="OMA" id="YEYSCIA"/>
<dbReference type="Proteomes" id="UP000324705">
    <property type="component" value="Chromosome 1A"/>
</dbReference>
<dbReference type="GO" id="GO:0020037">
    <property type="term" value="F:heme binding"/>
    <property type="evidence" value="ECO:0007669"/>
    <property type="project" value="InterPro"/>
</dbReference>
<evidence type="ECO:0000256" key="1">
    <source>
        <dbReference type="ARBA" id="ARBA00022723"/>
    </source>
</evidence>
<dbReference type="AlphaFoldDB" id="A0A9R0PYZ5"/>
<keyword evidence="3 4" id="KW-0349">Heme</keyword>
<proteinExistence type="inferred from homology"/>
<evidence type="ECO:0000313" key="5">
    <source>
        <dbReference type="EMBL" id="VAH00493.1"/>
    </source>
</evidence>
<dbReference type="InterPro" id="IPR053062">
    <property type="entry name" value="CYP450_84A"/>
</dbReference>
<evidence type="ECO:0000256" key="3">
    <source>
        <dbReference type="PIRSR" id="PIRSR602403-1"/>
    </source>
</evidence>
<evidence type="ECO:0008006" key="7">
    <source>
        <dbReference type="Google" id="ProtNLM"/>
    </source>
</evidence>